<sequence length="55" mass="6355">MSKKAKARTVVVRLYSAAQTGFFYTTVRRRLVPKLSLVKYDPVVKQHVLFNEGKK</sequence>
<dbReference type="InterPro" id="IPR001705">
    <property type="entry name" value="Ribosomal_bL33"/>
</dbReference>
<evidence type="ECO:0000256" key="3">
    <source>
        <dbReference type="ARBA" id="ARBA00022980"/>
    </source>
</evidence>
<keyword evidence="5" id="KW-0687">Ribonucleoprotein</keyword>
<dbReference type="GO" id="GO:1990904">
    <property type="term" value="C:ribonucleoprotein complex"/>
    <property type="evidence" value="ECO:0007669"/>
    <property type="project" value="UniProtKB-KW"/>
</dbReference>
<keyword evidence="8" id="KW-1185">Reference proteome</keyword>
<dbReference type="SUPFAM" id="SSF57829">
    <property type="entry name" value="Zn-binding ribosomal proteins"/>
    <property type="match status" value="1"/>
</dbReference>
<evidence type="ECO:0000256" key="2">
    <source>
        <dbReference type="ARBA" id="ARBA00007596"/>
    </source>
</evidence>
<reference evidence="7 8" key="1">
    <citation type="journal article" date="2015" name="Genome Biol. Evol.">
        <title>Phylogenomic analyses indicate that early fungi evolved digesting cell walls of algal ancestors of land plants.</title>
        <authorList>
            <person name="Chang Y."/>
            <person name="Wang S."/>
            <person name="Sekimoto S."/>
            <person name="Aerts A.L."/>
            <person name="Choi C."/>
            <person name="Clum A."/>
            <person name="LaButti K.M."/>
            <person name="Lindquist E.A."/>
            <person name="Yee Ngan C."/>
            <person name="Ohm R.A."/>
            <person name="Salamov A.A."/>
            <person name="Grigoriev I.V."/>
            <person name="Spatafora J.W."/>
            <person name="Berbee M.L."/>
        </authorList>
    </citation>
    <scope>NUCLEOTIDE SEQUENCE [LARGE SCALE GENOMIC DNA]</scope>
    <source>
        <strain evidence="7 8">JEL478</strain>
    </source>
</reference>
<evidence type="ECO:0000313" key="7">
    <source>
        <dbReference type="EMBL" id="KXS17091.1"/>
    </source>
</evidence>
<evidence type="ECO:0000256" key="4">
    <source>
        <dbReference type="ARBA" id="ARBA00023128"/>
    </source>
</evidence>
<dbReference type="PANTHER" id="PTHR47037:SF1">
    <property type="entry name" value="LARGE RIBOSOMAL SUBUNIT PROTEIN BL33M"/>
    <property type="match status" value="1"/>
</dbReference>
<proteinExistence type="inferred from homology"/>
<dbReference type="Pfam" id="PF00471">
    <property type="entry name" value="Ribosomal_L33"/>
    <property type="match status" value="1"/>
</dbReference>
<dbReference type="STRING" id="1344416.A0A139AJY6"/>
<evidence type="ECO:0000313" key="8">
    <source>
        <dbReference type="Proteomes" id="UP000070544"/>
    </source>
</evidence>
<organism evidence="7 8">
    <name type="scientific">Gonapodya prolifera (strain JEL478)</name>
    <name type="common">Monoblepharis prolifera</name>
    <dbReference type="NCBI Taxonomy" id="1344416"/>
    <lineage>
        <taxon>Eukaryota</taxon>
        <taxon>Fungi</taxon>
        <taxon>Fungi incertae sedis</taxon>
        <taxon>Chytridiomycota</taxon>
        <taxon>Chytridiomycota incertae sedis</taxon>
        <taxon>Monoblepharidomycetes</taxon>
        <taxon>Monoblepharidales</taxon>
        <taxon>Gonapodyaceae</taxon>
        <taxon>Gonapodya</taxon>
    </lineage>
</organism>
<dbReference type="InterPro" id="IPR011332">
    <property type="entry name" value="Ribosomal_zn-bd"/>
</dbReference>
<keyword evidence="4" id="KW-0496">Mitochondrion</keyword>
<dbReference type="PANTHER" id="PTHR47037">
    <property type="entry name" value="39S RIBOSOMAL PROTEIN L33, MITOCHONDRIAL"/>
    <property type="match status" value="1"/>
</dbReference>
<dbReference type="EMBL" id="KQ965748">
    <property type="protein sequence ID" value="KXS17091.1"/>
    <property type="molecule type" value="Genomic_DNA"/>
</dbReference>
<dbReference type="InterPro" id="IPR052008">
    <property type="entry name" value="Mitoribosomal_protein_bL33"/>
</dbReference>
<dbReference type="GO" id="GO:0005739">
    <property type="term" value="C:mitochondrion"/>
    <property type="evidence" value="ECO:0007669"/>
    <property type="project" value="UniProtKB-SubCell"/>
</dbReference>
<dbReference type="AlphaFoldDB" id="A0A139AJY6"/>
<comment type="similarity">
    <text evidence="2">Belongs to the bacterial ribosomal protein bL33 family.</text>
</comment>
<dbReference type="GO" id="GO:0003735">
    <property type="term" value="F:structural constituent of ribosome"/>
    <property type="evidence" value="ECO:0007669"/>
    <property type="project" value="InterPro"/>
</dbReference>
<protein>
    <recommendedName>
        <fullName evidence="6">Large ribosomal subunit protein bL33m</fullName>
    </recommendedName>
</protein>
<dbReference type="Gene3D" id="2.20.28.120">
    <property type="entry name" value="Ribosomal protein L33"/>
    <property type="match status" value="1"/>
</dbReference>
<dbReference type="OrthoDB" id="275534at2759"/>
<comment type="subcellular location">
    <subcellularLocation>
        <location evidence="1">Mitochondrion</location>
    </subcellularLocation>
</comment>
<dbReference type="GO" id="GO:0005840">
    <property type="term" value="C:ribosome"/>
    <property type="evidence" value="ECO:0007669"/>
    <property type="project" value="UniProtKB-KW"/>
</dbReference>
<dbReference type="NCBIfam" id="TIGR01023">
    <property type="entry name" value="rpmG_bact"/>
    <property type="match status" value="1"/>
</dbReference>
<dbReference type="OMA" id="TCFNVKR"/>
<evidence type="ECO:0000256" key="1">
    <source>
        <dbReference type="ARBA" id="ARBA00004173"/>
    </source>
</evidence>
<dbReference type="InterPro" id="IPR038584">
    <property type="entry name" value="Ribosomal_bL33_sf"/>
</dbReference>
<keyword evidence="3" id="KW-0689">Ribosomal protein</keyword>
<gene>
    <name evidence="7" type="ORF">M427DRAFT_54745</name>
</gene>
<accession>A0A139AJY6</accession>
<evidence type="ECO:0000256" key="5">
    <source>
        <dbReference type="ARBA" id="ARBA00023274"/>
    </source>
</evidence>
<dbReference type="GO" id="GO:0006412">
    <property type="term" value="P:translation"/>
    <property type="evidence" value="ECO:0007669"/>
    <property type="project" value="InterPro"/>
</dbReference>
<name>A0A139AJY6_GONPJ</name>
<evidence type="ECO:0000256" key="6">
    <source>
        <dbReference type="ARBA" id="ARBA00035275"/>
    </source>
</evidence>
<dbReference type="Proteomes" id="UP000070544">
    <property type="component" value="Unassembled WGS sequence"/>
</dbReference>